<comment type="caution">
    <text evidence="2">The sequence shown here is derived from an EMBL/GenBank/DDBJ whole genome shotgun (WGS) entry which is preliminary data.</text>
</comment>
<organism evidence="2 3">
    <name type="scientific">Furfurilactobacillus siliginis</name>
    <dbReference type="NCBI Taxonomy" id="348151"/>
    <lineage>
        <taxon>Bacteria</taxon>
        <taxon>Bacillati</taxon>
        <taxon>Bacillota</taxon>
        <taxon>Bacilli</taxon>
        <taxon>Lactobacillales</taxon>
        <taxon>Lactobacillaceae</taxon>
        <taxon>Furfurilactobacillus</taxon>
    </lineage>
</organism>
<dbReference type="OrthoDB" id="5432268at2"/>
<dbReference type="AlphaFoldDB" id="A0A0R2L5J0"/>
<evidence type="ECO:0000313" key="1">
    <source>
        <dbReference type="EMBL" id="GEK28499.1"/>
    </source>
</evidence>
<sequence length="245" mass="27322">MENTVESLKFLDEQSVTAAGKRVIHDSDRTFLVGTNGDVQEFRPNDGAQETLVSHTLSGLVDYIKGTSERKQQELIVSIEDEQTVRVFGALDKFGRREELICAKAIVSEFSWGRFMNAEDMNIRLQAQFAQTDDRDVVLQLIGNIKEENSQTSVDDGVTQTVSARTGIASVDNVIVPNPVSLKPYRTFQEIDQPASDFIFRVQSGPTAALFEGDGGQWRNKAIANIKEYLEFAIKETDDRVKVIA</sequence>
<protein>
    <recommendedName>
        <fullName evidence="5">Phage protein</fullName>
    </recommendedName>
</protein>
<dbReference type="Proteomes" id="UP000051139">
    <property type="component" value="Unassembled WGS sequence"/>
</dbReference>
<accession>A0A0R2L5J0</accession>
<evidence type="ECO:0000313" key="2">
    <source>
        <dbReference type="EMBL" id="KRN96834.1"/>
    </source>
</evidence>
<dbReference type="STRING" id="348151.IV55_GL000701"/>
<proteinExistence type="predicted"/>
<reference evidence="2 3" key="1">
    <citation type="journal article" date="2015" name="Genome Announc.">
        <title>Expanding the biotechnology potential of lactobacilli through comparative genomics of 213 strains and associated genera.</title>
        <authorList>
            <person name="Sun Z."/>
            <person name="Harris H.M."/>
            <person name="McCann A."/>
            <person name="Guo C."/>
            <person name="Argimon S."/>
            <person name="Zhang W."/>
            <person name="Yang X."/>
            <person name="Jeffery I.B."/>
            <person name="Cooney J.C."/>
            <person name="Kagawa T.F."/>
            <person name="Liu W."/>
            <person name="Song Y."/>
            <person name="Salvetti E."/>
            <person name="Wrobel A."/>
            <person name="Rasinkangas P."/>
            <person name="Parkhill J."/>
            <person name="Rea M.C."/>
            <person name="O'Sullivan O."/>
            <person name="Ritari J."/>
            <person name="Douillard F.P."/>
            <person name="Paul Ross R."/>
            <person name="Yang R."/>
            <person name="Briner A.E."/>
            <person name="Felis G.E."/>
            <person name="de Vos W.M."/>
            <person name="Barrangou R."/>
            <person name="Klaenhammer T.R."/>
            <person name="Caufield P.W."/>
            <person name="Cui Y."/>
            <person name="Zhang H."/>
            <person name="O'Toole P.W."/>
        </authorList>
    </citation>
    <scope>NUCLEOTIDE SEQUENCE [LARGE SCALE GENOMIC DNA]</scope>
    <source>
        <strain evidence="2 3">DSM 22696</strain>
    </source>
</reference>
<evidence type="ECO:0008006" key="5">
    <source>
        <dbReference type="Google" id="ProtNLM"/>
    </source>
</evidence>
<keyword evidence="3" id="KW-1185">Reference proteome</keyword>
<dbReference type="EMBL" id="JQCB01000002">
    <property type="protein sequence ID" value="KRN96834.1"/>
    <property type="molecule type" value="Genomic_DNA"/>
</dbReference>
<dbReference type="PATRIC" id="fig|348151.3.peg.718"/>
<dbReference type="RefSeq" id="WP_057808632.1">
    <property type="nucleotide sequence ID" value="NZ_BJUD01000011.1"/>
</dbReference>
<gene>
    <name evidence="2" type="ORF">IV55_GL000701</name>
    <name evidence="1" type="ORF">LSI01_08100</name>
</gene>
<dbReference type="EMBL" id="BJUD01000011">
    <property type="protein sequence ID" value="GEK28499.1"/>
    <property type="molecule type" value="Genomic_DNA"/>
</dbReference>
<dbReference type="Proteomes" id="UP000321429">
    <property type="component" value="Unassembled WGS sequence"/>
</dbReference>
<reference evidence="1 4" key="2">
    <citation type="submission" date="2019-07" db="EMBL/GenBank/DDBJ databases">
        <title>Whole genome shotgun sequence of Lactobacillus siliginis NBRC 101315.</title>
        <authorList>
            <person name="Hosoyama A."/>
            <person name="Uohara A."/>
            <person name="Ohji S."/>
            <person name="Ichikawa N."/>
        </authorList>
    </citation>
    <scope>NUCLEOTIDE SEQUENCE [LARGE SCALE GENOMIC DNA]</scope>
    <source>
        <strain evidence="1 4">NBRC 101315</strain>
    </source>
</reference>
<evidence type="ECO:0000313" key="4">
    <source>
        <dbReference type="Proteomes" id="UP000321429"/>
    </source>
</evidence>
<name>A0A0R2L5J0_9LACO</name>
<evidence type="ECO:0000313" key="3">
    <source>
        <dbReference type="Proteomes" id="UP000051139"/>
    </source>
</evidence>